<evidence type="ECO:0008006" key="8">
    <source>
        <dbReference type="Google" id="ProtNLM"/>
    </source>
</evidence>
<dbReference type="EMBL" id="LLXH01010788">
    <property type="protein sequence ID" value="PKC50173.1"/>
    <property type="molecule type" value="Genomic_DNA"/>
</dbReference>
<sequence length="148" mass="15811">MELLSIEFFYAVLSIIFIDLVLAGDNALLIGLVANNLPINQRKKAVLLGTFSAIFVRIILTVFAVKLLQIDGLLLLGGVLLIYISYKLLLADNSPKINPGKKSFWGAIGTILLADLLMGIDNIIAVAGASNGEILLVVIGLIISIPII</sequence>
<keyword evidence="3 5" id="KW-1133">Transmembrane helix</keyword>
<reference evidence="6 7" key="2">
    <citation type="submission" date="2017-10" db="EMBL/GenBank/DDBJ databases">
        <title>Genome analyses suggest a sexual origin of heterokaryosis in a supposedly ancient asexual fungus.</title>
        <authorList>
            <person name="Corradi N."/>
            <person name="Sedzielewska K."/>
            <person name="Noel J."/>
            <person name="Charron P."/>
            <person name="Farinelli L."/>
            <person name="Marton T."/>
            <person name="Kruger M."/>
            <person name="Pelin A."/>
            <person name="Brachmann A."/>
            <person name="Corradi N."/>
        </authorList>
    </citation>
    <scope>NUCLEOTIDE SEQUENCE [LARGE SCALE GENOMIC DNA]</scope>
    <source>
        <strain evidence="6 7">A1</strain>
    </source>
</reference>
<keyword evidence="4 5" id="KW-0472">Membrane</keyword>
<evidence type="ECO:0000256" key="4">
    <source>
        <dbReference type="ARBA" id="ARBA00023136"/>
    </source>
</evidence>
<comment type="caution">
    <text evidence="6">The sequence shown here is derived from an EMBL/GenBank/DDBJ whole genome shotgun (WGS) entry which is preliminary data.</text>
</comment>
<protein>
    <recommendedName>
        <fullName evidence="8">TerC family protein</fullName>
    </recommendedName>
</protein>
<dbReference type="NCBIfam" id="TIGR03717">
    <property type="entry name" value="R_switched_YjbE"/>
    <property type="match status" value="1"/>
</dbReference>
<evidence type="ECO:0000256" key="1">
    <source>
        <dbReference type="ARBA" id="ARBA00004141"/>
    </source>
</evidence>
<dbReference type="Pfam" id="PF03741">
    <property type="entry name" value="TerC"/>
    <property type="match status" value="1"/>
</dbReference>
<feature type="transmembrane region" description="Helical" evidence="5">
    <location>
        <begin position="12"/>
        <end position="34"/>
    </location>
</feature>
<dbReference type="PANTHER" id="PTHR30238">
    <property type="entry name" value="MEMBRANE BOUND PREDICTED REDOX MODULATOR"/>
    <property type="match status" value="1"/>
</dbReference>
<feature type="non-terminal residue" evidence="6">
    <location>
        <position position="148"/>
    </location>
</feature>
<feature type="transmembrane region" description="Helical" evidence="5">
    <location>
        <begin position="46"/>
        <end position="67"/>
    </location>
</feature>
<keyword evidence="2 5" id="KW-0812">Transmembrane</keyword>
<evidence type="ECO:0000256" key="3">
    <source>
        <dbReference type="ARBA" id="ARBA00022989"/>
    </source>
</evidence>
<comment type="subcellular location">
    <subcellularLocation>
        <location evidence="1">Membrane</location>
        <topology evidence="1">Multi-pass membrane protein</topology>
    </subcellularLocation>
</comment>
<evidence type="ECO:0000313" key="7">
    <source>
        <dbReference type="Proteomes" id="UP000232688"/>
    </source>
</evidence>
<name>A0A2N0QGK5_9GLOM</name>
<dbReference type="GO" id="GO:0016020">
    <property type="term" value="C:membrane"/>
    <property type="evidence" value="ECO:0007669"/>
    <property type="project" value="UniProtKB-SubCell"/>
</dbReference>
<dbReference type="InterPro" id="IPR005496">
    <property type="entry name" value="Integral_membrane_TerC"/>
</dbReference>
<feature type="transmembrane region" description="Helical" evidence="5">
    <location>
        <begin position="126"/>
        <end position="147"/>
    </location>
</feature>
<dbReference type="AlphaFoldDB" id="A0A2N0QGK5"/>
<dbReference type="VEuPathDB" id="FungiDB:RhiirA1_487151"/>
<organism evidence="6 7">
    <name type="scientific">Rhizophagus irregularis</name>
    <dbReference type="NCBI Taxonomy" id="588596"/>
    <lineage>
        <taxon>Eukaryota</taxon>
        <taxon>Fungi</taxon>
        <taxon>Fungi incertae sedis</taxon>
        <taxon>Mucoromycota</taxon>
        <taxon>Glomeromycotina</taxon>
        <taxon>Glomeromycetes</taxon>
        <taxon>Glomerales</taxon>
        <taxon>Glomeraceae</taxon>
        <taxon>Rhizophagus</taxon>
    </lineage>
</organism>
<gene>
    <name evidence="6" type="ORF">RhiirA1_487151</name>
</gene>
<evidence type="ECO:0000313" key="6">
    <source>
        <dbReference type="EMBL" id="PKC50173.1"/>
    </source>
</evidence>
<evidence type="ECO:0000256" key="5">
    <source>
        <dbReference type="SAM" id="Phobius"/>
    </source>
</evidence>
<accession>A0A2N0QGK5</accession>
<evidence type="ECO:0000256" key="2">
    <source>
        <dbReference type="ARBA" id="ARBA00022692"/>
    </source>
</evidence>
<reference evidence="6 7" key="1">
    <citation type="submission" date="2017-10" db="EMBL/GenBank/DDBJ databases">
        <title>Extensive intraspecific genome diversity in a model arbuscular mycorrhizal fungus.</title>
        <authorList>
            <person name="Chen E.C.H."/>
            <person name="Morin E."/>
            <person name="Baudet D."/>
            <person name="Noel J."/>
            <person name="Ndikumana S."/>
            <person name="Charron P."/>
            <person name="St-Onge C."/>
            <person name="Giorgi J."/>
            <person name="Grigoriev I.V."/>
            <person name="Roux C."/>
            <person name="Martin F.M."/>
            <person name="Corradi N."/>
        </authorList>
    </citation>
    <scope>NUCLEOTIDE SEQUENCE [LARGE SCALE GENOMIC DNA]</scope>
    <source>
        <strain evidence="6 7">A1</strain>
    </source>
</reference>
<proteinExistence type="predicted"/>
<feature type="transmembrane region" description="Helical" evidence="5">
    <location>
        <begin position="103"/>
        <end position="120"/>
    </location>
</feature>
<dbReference type="PANTHER" id="PTHR30238:SF4">
    <property type="entry name" value="SLL1022 PROTEIN"/>
    <property type="match status" value="1"/>
</dbReference>
<dbReference type="Proteomes" id="UP000232688">
    <property type="component" value="Unassembled WGS sequence"/>
</dbReference>
<dbReference type="InterPro" id="IPR022301">
    <property type="entry name" value="Integral_membrane_YjbE"/>
</dbReference>
<feature type="transmembrane region" description="Helical" evidence="5">
    <location>
        <begin position="73"/>
        <end position="91"/>
    </location>
</feature>